<evidence type="ECO:0000256" key="2">
    <source>
        <dbReference type="ARBA" id="ARBA00004749"/>
    </source>
</evidence>
<keyword evidence="4" id="KW-0285">Flavoprotein</keyword>
<dbReference type="Gene3D" id="3.50.50.60">
    <property type="entry name" value="FAD/NAD(P)-binding domain"/>
    <property type="match status" value="2"/>
</dbReference>
<evidence type="ECO:0000256" key="6">
    <source>
        <dbReference type="ARBA" id="ARBA00023002"/>
    </source>
</evidence>
<keyword evidence="5" id="KW-0274">FAD</keyword>
<dbReference type="InterPro" id="IPR036188">
    <property type="entry name" value="FAD/NAD-bd_sf"/>
</dbReference>
<comment type="pathway">
    <text evidence="2">Cofactor biosynthesis; ubiquinone biosynthesis.</text>
</comment>
<dbReference type="InterPro" id="IPR051205">
    <property type="entry name" value="UbiH/COQ6_monooxygenase"/>
</dbReference>
<accession>A0A0R2U7W5</accession>
<evidence type="ECO:0000256" key="7">
    <source>
        <dbReference type="ARBA" id="ARBA00023033"/>
    </source>
</evidence>
<organism evidence="10 11">
    <name type="scientific">SAR92 bacterium BACL26 MAG-121220-bin70</name>
    <dbReference type="NCBI Taxonomy" id="1655626"/>
    <lineage>
        <taxon>Bacteria</taxon>
        <taxon>Pseudomonadati</taxon>
        <taxon>Pseudomonadota</taxon>
        <taxon>Gammaproteobacteria</taxon>
        <taxon>Cellvibrionales</taxon>
        <taxon>Porticoccaceae</taxon>
        <taxon>SAR92 clade</taxon>
    </lineage>
</organism>
<keyword evidence="6" id="KW-0560">Oxidoreductase</keyword>
<dbReference type="GO" id="GO:0006744">
    <property type="term" value="P:ubiquinone biosynthetic process"/>
    <property type="evidence" value="ECO:0007669"/>
    <property type="project" value="UniProtKB-UniPathway"/>
</dbReference>
<name>A0A0R2U7W5_9GAMM</name>
<dbReference type="AlphaFoldDB" id="A0A0R2U7W5"/>
<dbReference type="NCBIfam" id="TIGR01988">
    <property type="entry name" value="Ubi-OHases"/>
    <property type="match status" value="1"/>
</dbReference>
<sequence length="428" mass="46791">MAQENNEQLERSCANYDVAIVGGGMVGISLALLLAKQRGLKILLIESLAMNLHSVAQPSYSGSFDARSTALSWASRKIYQSVGLWARLQLHLSEINQIHVSDRGHGGLTRMTAEDANVEALGYVVENRWLGSVLIEQLSLSGVEVQMDSAVAKLKPLSSGMQLDLHRGVTSNGEFENHSVKAGLVVIADGADSQTAQKLGIFSDTTPYNQTAIIANIGLEKAHNGIAYERFTDQGPMAMLPLSDYEGQHRSALVWARSTENTEQLMALSNADFLHSLQKKFGYRLGRFRTAGERVSYPLSLGLASEQVRRNVVLMGNSAHSLHPVAGQGFNLSLRDAATLAATVQRARVNSRPIGSLEVLEEYYQQQLDDQRNTLMFSDRLTKSFGHSSLLTALGRNSGLLILDLIPGLRQRFARFGMGMLNAEAKHD</sequence>
<comment type="cofactor">
    <cofactor evidence="1">
        <name>FAD</name>
        <dbReference type="ChEBI" id="CHEBI:57692"/>
    </cofactor>
</comment>
<evidence type="ECO:0000259" key="9">
    <source>
        <dbReference type="Pfam" id="PF01494"/>
    </source>
</evidence>
<proteinExistence type="inferred from homology"/>
<dbReference type="PANTHER" id="PTHR43876:SF8">
    <property type="entry name" value="2-OCTAPRENYL-6-METHOXYPHENOL HYDROXYLASE"/>
    <property type="match status" value="1"/>
</dbReference>
<reference evidence="10 11" key="1">
    <citation type="submission" date="2015-10" db="EMBL/GenBank/DDBJ databases">
        <title>Metagenome-Assembled Genomes uncover a global brackish microbiome.</title>
        <authorList>
            <person name="Hugerth L.W."/>
            <person name="Larsson J."/>
            <person name="Alneberg J."/>
            <person name="Lindh M.V."/>
            <person name="Legrand C."/>
            <person name="Pinhassi J."/>
            <person name="Andersson A.F."/>
        </authorList>
    </citation>
    <scope>NUCLEOTIDE SEQUENCE [LARGE SCALE GENOMIC DNA]</scope>
    <source>
        <strain evidence="10">BACL26 MAG-121220-bin70</strain>
    </source>
</reference>
<dbReference type="Pfam" id="PF01494">
    <property type="entry name" value="FAD_binding_3"/>
    <property type="match status" value="1"/>
</dbReference>
<dbReference type="SUPFAM" id="SSF51905">
    <property type="entry name" value="FAD/NAD(P)-binding domain"/>
    <property type="match status" value="1"/>
</dbReference>
<keyword evidence="8" id="KW-1133">Transmembrane helix</keyword>
<comment type="caution">
    <text evidence="10">The sequence shown here is derived from an EMBL/GenBank/DDBJ whole genome shotgun (WGS) entry which is preliminary data.</text>
</comment>
<dbReference type="NCBIfam" id="NF004356">
    <property type="entry name" value="PRK05732.1"/>
    <property type="match status" value="1"/>
</dbReference>
<evidence type="ECO:0000313" key="10">
    <source>
        <dbReference type="EMBL" id="KRO95606.1"/>
    </source>
</evidence>
<comment type="similarity">
    <text evidence="3">Belongs to the UbiH/COQ6 family.</text>
</comment>
<dbReference type="InterPro" id="IPR002938">
    <property type="entry name" value="FAD-bd"/>
</dbReference>
<evidence type="ECO:0000256" key="3">
    <source>
        <dbReference type="ARBA" id="ARBA00005349"/>
    </source>
</evidence>
<dbReference type="GO" id="GO:0008681">
    <property type="term" value="F:2-octaprenyl-6-methoxyphenol hydroxylase activity"/>
    <property type="evidence" value="ECO:0007669"/>
    <property type="project" value="TreeGrafter"/>
</dbReference>
<feature type="transmembrane region" description="Helical" evidence="8">
    <location>
        <begin position="16"/>
        <end position="35"/>
    </location>
</feature>
<dbReference type="Proteomes" id="UP000051213">
    <property type="component" value="Unassembled WGS sequence"/>
</dbReference>
<evidence type="ECO:0000256" key="1">
    <source>
        <dbReference type="ARBA" id="ARBA00001974"/>
    </source>
</evidence>
<dbReference type="InterPro" id="IPR010971">
    <property type="entry name" value="UbiH/COQ6"/>
</dbReference>
<dbReference type="UniPathway" id="UPA00232"/>
<protein>
    <recommendedName>
        <fullName evidence="9">FAD-binding domain-containing protein</fullName>
    </recommendedName>
</protein>
<keyword evidence="8" id="KW-0812">Transmembrane</keyword>
<keyword evidence="7" id="KW-0503">Monooxygenase</keyword>
<dbReference type="PRINTS" id="PR00420">
    <property type="entry name" value="RNGMNOXGNASE"/>
</dbReference>
<dbReference type="PANTHER" id="PTHR43876">
    <property type="entry name" value="UBIQUINONE BIOSYNTHESIS MONOOXYGENASE COQ6, MITOCHONDRIAL"/>
    <property type="match status" value="1"/>
</dbReference>
<dbReference type="EMBL" id="LICA01000080">
    <property type="protein sequence ID" value="KRO95606.1"/>
    <property type="molecule type" value="Genomic_DNA"/>
</dbReference>
<evidence type="ECO:0000256" key="4">
    <source>
        <dbReference type="ARBA" id="ARBA00022630"/>
    </source>
</evidence>
<feature type="domain" description="FAD-binding" evidence="9">
    <location>
        <begin position="16"/>
        <end position="342"/>
    </location>
</feature>
<evidence type="ECO:0000256" key="5">
    <source>
        <dbReference type="ARBA" id="ARBA00022827"/>
    </source>
</evidence>
<keyword evidence="8" id="KW-0472">Membrane</keyword>
<evidence type="ECO:0000256" key="8">
    <source>
        <dbReference type="SAM" id="Phobius"/>
    </source>
</evidence>
<evidence type="ECO:0000313" key="11">
    <source>
        <dbReference type="Proteomes" id="UP000051213"/>
    </source>
</evidence>
<gene>
    <name evidence="10" type="ORF">ABS24_00530</name>
</gene>
<dbReference type="GO" id="GO:0071949">
    <property type="term" value="F:FAD binding"/>
    <property type="evidence" value="ECO:0007669"/>
    <property type="project" value="InterPro"/>
</dbReference>